<evidence type="ECO:0000256" key="3">
    <source>
        <dbReference type="ARBA" id="ARBA00022833"/>
    </source>
</evidence>
<evidence type="ECO:0000259" key="7">
    <source>
        <dbReference type="PROSITE" id="PS50103"/>
    </source>
</evidence>
<feature type="zinc finger region" description="C3H1-type" evidence="5">
    <location>
        <begin position="329"/>
        <end position="357"/>
    </location>
</feature>
<feature type="domain" description="C3H1-type" evidence="7">
    <location>
        <begin position="329"/>
        <end position="357"/>
    </location>
</feature>
<dbReference type="Pfam" id="PF00642">
    <property type="entry name" value="zf-CCCH"/>
    <property type="match status" value="5"/>
</dbReference>
<feature type="zinc finger region" description="C3H1-type" evidence="5">
    <location>
        <begin position="74"/>
        <end position="102"/>
    </location>
</feature>
<feature type="compositionally biased region" description="Low complexity" evidence="6">
    <location>
        <begin position="433"/>
        <end position="445"/>
    </location>
</feature>
<feature type="compositionally biased region" description="Low complexity" evidence="6">
    <location>
        <begin position="48"/>
        <end position="69"/>
    </location>
</feature>
<evidence type="ECO:0000256" key="2">
    <source>
        <dbReference type="ARBA" id="ARBA00022771"/>
    </source>
</evidence>
<organism evidence="8 9">
    <name type="scientific">Sphagnum jensenii</name>
    <dbReference type="NCBI Taxonomy" id="128206"/>
    <lineage>
        <taxon>Eukaryota</taxon>
        <taxon>Viridiplantae</taxon>
        <taxon>Streptophyta</taxon>
        <taxon>Embryophyta</taxon>
        <taxon>Bryophyta</taxon>
        <taxon>Sphagnophytina</taxon>
        <taxon>Sphagnopsida</taxon>
        <taxon>Sphagnales</taxon>
        <taxon>Sphagnaceae</taxon>
        <taxon>Sphagnum</taxon>
    </lineage>
</organism>
<keyword evidence="1 5" id="KW-0479">Metal-binding</keyword>
<feature type="zinc finger region" description="C3H1-type" evidence="5">
    <location>
        <begin position="375"/>
        <end position="403"/>
    </location>
</feature>
<dbReference type="SMART" id="SM00356">
    <property type="entry name" value="ZnF_C3H1"/>
    <property type="match status" value="5"/>
</dbReference>
<dbReference type="Proteomes" id="UP001497444">
    <property type="component" value="Chromosome 12"/>
</dbReference>
<feature type="region of interest" description="Disordered" evidence="6">
    <location>
        <begin position="433"/>
        <end position="461"/>
    </location>
</feature>
<reference evidence="8" key="1">
    <citation type="submission" date="2024-02" db="EMBL/GenBank/DDBJ databases">
        <authorList>
            <consortium name="ELIXIR-Norway"/>
            <consortium name="Elixir Norway"/>
        </authorList>
    </citation>
    <scope>NUCLEOTIDE SEQUENCE</scope>
</reference>
<keyword evidence="9" id="KW-1185">Reference proteome</keyword>
<evidence type="ECO:0000313" key="8">
    <source>
        <dbReference type="EMBL" id="CAK9259619.1"/>
    </source>
</evidence>
<keyword evidence="2 5" id="KW-0863">Zinc-finger</keyword>
<feature type="domain" description="C3H1-type" evidence="7">
    <location>
        <begin position="74"/>
        <end position="102"/>
    </location>
</feature>
<gene>
    <name evidence="8" type="ORF">CSSPJE1EN1_LOCUS5097</name>
</gene>
<dbReference type="SUPFAM" id="SSF90229">
    <property type="entry name" value="CCCH zinc finger"/>
    <property type="match status" value="5"/>
</dbReference>
<name>A0ABP0VZ75_9BRYO</name>
<dbReference type="InterPro" id="IPR036855">
    <property type="entry name" value="Znf_CCCH_sf"/>
</dbReference>
<dbReference type="Gene3D" id="2.30.30.1190">
    <property type="match status" value="1"/>
</dbReference>
<evidence type="ECO:0000256" key="6">
    <source>
        <dbReference type="SAM" id="MobiDB-lite"/>
    </source>
</evidence>
<feature type="zinc finger region" description="C3H1-type" evidence="5">
    <location>
        <begin position="119"/>
        <end position="147"/>
    </location>
</feature>
<feature type="domain" description="C3H1-type" evidence="7">
    <location>
        <begin position="375"/>
        <end position="403"/>
    </location>
</feature>
<proteinExistence type="predicted"/>
<accession>A0ABP0VZ75</accession>
<sequence>MELYYGDPSPHVVGYASGVSISSGDWHRRQQQQQQQQHHHRRRHHHGSSSSSSSSHVAAGAAETAGLQASYPERPGEPDCGYYMRTGLCGFGISCRFNHPSNALAAQGGSSRGGEYPERLGQPDCQYFLKTGTCKFGATCKYHHPSDKAGSIGRVQINVLGFPLRLEEKDCAYYMRTGSCKYGVTCKFHHPQPAAMGALVSMSGSSLYATPATQSSSTPQPYPAGLPSWPIAARAPYLQVPSTFAPVIVPPLQGVVSMTGWNTYQGPVNNLPTPEEQQHSLGSRFPYGGLEMDAVSGYAPYIQGSSAMGLPVLQPQPIHVHKETVFPERPGQPECQYYIKTGDCKFGVTCRYHHPKDRTTTAPTCVLNSLGLPLRPGSPPCNFYTRYGICKFGPTCKFDHPLRGLTYGSPASLQTDIPVGGPYPSGSLLTVLTPSSSSEVPQEVSNTASPSDEPASEEVSGCIPLRAIPDSAVMRTMAASNLLAQGTRSEMAINSPATELLDAS</sequence>
<dbReference type="PANTHER" id="PTHR12506:SF50">
    <property type="entry name" value="ZINC FINGER CCCH DOMAIN-CONTAINING PROTEIN 26"/>
    <property type="match status" value="1"/>
</dbReference>
<dbReference type="InterPro" id="IPR000571">
    <property type="entry name" value="Znf_CCCH"/>
</dbReference>
<keyword evidence="3 5" id="KW-0862">Zinc</keyword>
<dbReference type="Gene3D" id="4.10.1000.10">
    <property type="entry name" value="Zinc finger, CCCH-type"/>
    <property type="match status" value="2"/>
</dbReference>
<evidence type="ECO:0000256" key="4">
    <source>
        <dbReference type="ARBA" id="ARBA00023125"/>
    </source>
</evidence>
<keyword evidence="4" id="KW-0238">DNA-binding</keyword>
<evidence type="ECO:0000256" key="5">
    <source>
        <dbReference type="PROSITE-ProRule" id="PRU00723"/>
    </source>
</evidence>
<dbReference type="InterPro" id="IPR050974">
    <property type="entry name" value="Plant_ZF_CCCH"/>
</dbReference>
<evidence type="ECO:0000256" key="1">
    <source>
        <dbReference type="ARBA" id="ARBA00022723"/>
    </source>
</evidence>
<dbReference type="PANTHER" id="PTHR12506">
    <property type="entry name" value="PROTEIN PHOSPHATASE RELATED"/>
    <property type="match status" value="1"/>
</dbReference>
<dbReference type="PROSITE" id="PS50103">
    <property type="entry name" value="ZF_C3H1"/>
    <property type="match status" value="5"/>
</dbReference>
<feature type="domain" description="C3H1-type" evidence="7">
    <location>
        <begin position="165"/>
        <end position="193"/>
    </location>
</feature>
<feature type="compositionally biased region" description="Basic residues" evidence="6">
    <location>
        <begin position="37"/>
        <end position="47"/>
    </location>
</feature>
<feature type="region of interest" description="Disordered" evidence="6">
    <location>
        <begin position="23"/>
        <end position="72"/>
    </location>
</feature>
<feature type="zinc finger region" description="C3H1-type" evidence="5">
    <location>
        <begin position="165"/>
        <end position="193"/>
    </location>
</feature>
<evidence type="ECO:0000313" key="9">
    <source>
        <dbReference type="Proteomes" id="UP001497444"/>
    </source>
</evidence>
<protein>
    <recommendedName>
        <fullName evidence="7">C3H1-type domain-containing protein</fullName>
    </recommendedName>
</protein>
<feature type="domain" description="C3H1-type" evidence="7">
    <location>
        <begin position="119"/>
        <end position="147"/>
    </location>
</feature>
<dbReference type="EMBL" id="OZ020107">
    <property type="protein sequence ID" value="CAK9259619.1"/>
    <property type="molecule type" value="Genomic_DNA"/>
</dbReference>